<evidence type="ECO:0000259" key="1">
    <source>
        <dbReference type="Pfam" id="PF21770"/>
    </source>
</evidence>
<evidence type="ECO:0000313" key="2">
    <source>
        <dbReference type="EMBL" id="PMB24226.1"/>
    </source>
</evidence>
<accession>A0A2N6LIX3</accession>
<comment type="caution">
    <text evidence="2">The sequence shown here is derived from an EMBL/GenBank/DDBJ whole genome shotgun (WGS) entry which is preliminary data.</text>
</comment>
<dbReference type="EMBL" id="NMQE01000231">
    <property type="protein sequence ID" value="PMB24226.1"/>
    <property type="molecule type" value="Genomic_DNA"/>
</dbReference>
<protein>
    <submittedName>
        <fullName evidence="2">Magnesium transporter</fullName>
    </submittedName>
</protein>
<dbReference type="Pfam" id="PF21770">
    <property type="entry name" value="MgtC_SapB_C"/>
    <property type="match status" value="1"/>
</dbReference>
<dbReference type="Gene3D" id="3.30.70.260">
    <property type="match status" value="1"/>
</dbReference>
<dbReference type="AlphaFoldDB" id="A0A2N6LIX3"/>
<dbReference type="Proteomes" id="UP000235081">
    <property type="component" value="Unassembled WGS sequence"/>
</dbReference>
<organism evidence="2 3">
    <name type="scientific">Fischerella thermalis CCMEE 5318</name>
    <dbReference type="NCBI Taxonomy" id="2019666"/>
    <lineage>
        <taxon>Bacteria</taxon>
        <taxon>Bacillati</taxon>
        <taxon>Cyanobacteriota</taxon>
        <taxon>Cyanophyceae</taxon>
        <taxon>Nostocales</taxon>
        <taxon>Hapalosiphonaceae</taxon>
        <taxon>Fischerella</taxon>
    </lineage>
</organism>
<name>A0A2N6LIX3_9CYAN</name>
<sequence length="59" mass="6841">MRLLSLHREDLETPDRVEVEADLVTQERNDAFLEQIVSRLSLEPGVSAVSWRIIEEEYG</sequence>
<feature type="domain" description="MgtC-like C-terminal" evidence="1">
    <location>
        <begin position="1"/>
        <end position="51"/>
    </location>
</feature>
<proteinExistence type="predicted"/>
<reference evidence="2 3" key="1">
    <citation type="submission" date="2017-07" db="EMBL/GenBank/DDBJ databases">
        <title>Genomes of Fischerella (Mastigocladus) sp. strains.</title>
        <authorList>
            <person name="Miller S.R."/>
        </authorList>
    </citation>
    <scope>NUCLEOTIDE SEQUENCE [LARGE SCALE GENOMIC DNA]</scope>
    <source>
        <strain evidence="2 3">CCMEE 5318</strain>
    </source>
</reference>
<dbReference type="InterPro" id="IPR048640">
    <property type="entry name" value="MgtC-like_C"/>
</dbReference>
<evidence type="ECO:0000313" key="3">
    <source>
        <dbReference type="Proteomes" id="UP000235081"/>
    </source>
</evidence>
<gene>
    <name evidence="2" type="ORF">CEN46_08420</name>
</gene>